<organism evidence="2 3">
    <name type="scientific">Clostridium botulinum B2 450</name>
    <dbReference type="NCBI Taxonomy" id="1379739"/>
    <lineage>
        <taxon>Bacteria</taxon>
        <taxon>Bacillati</taxon>
        <taxon>Bacillota</taxon>
        <taxon>Clostridia</taxon>
        <taxon>Eubacteriales</taxon>
        <taxon>Clostridiaceae</taxon>
        <taxon>Clostridium</taxon>
    </lineage>
</organism>
<dbReference type="PANTHER" id="PTHR47099">
    <property type="entry name" value="METHYLCOBAMIDE:COM METHYLTRANSFERASE MTBA"/>
    <property type="match status" value="1"/>
</dbReference>
<dbReference type="GO" id="GO:0032259">
    <property type="term" value="P:methylation"/>
    <property type="evidence" value="ECO:0007669"/>
    <property type="project" value="UniProtKB-KW"/>
</dbReference>
<dbReference type="InterPro" id="IPR000257">
    <property type="entry name" value="Uroporphyrinogen_deCOase"/>
</dbReference>
<accession>A0A0D0ZY85</accession>
<keyword evidence="2" id="KW-0489">Methyltransferase</keyword>
<dbReference type="PANTHER" id="PTHR47099:SF1">
    <property type="entry name" value="METHYLCOBAMIDE:COM METHYLTRANSFERASE MTBA"/>
    <property type="match status" value="1"/>
</dbReference>
<dbReference type="InterPro" id="IPR052024">
    <property type="entry name" value="Methanogen_methyltrans"/>
</dbReference>
<feature type="domain" description="Uroporphyrinogen decarboxylase (URO-D)" evidence="1">
    <location>
        <begin position="14"/>
        <end position="236"/>
    </location>
</feature>
<name>A0A0D0ZY85_CLOBO</name>
<dbReference type="SUPFAM" id="SSF51726">
    <property type="entry name" value="UROD/MetE-like"/>
    <property type="match status" value="1"/>
</dbReference>
<protein>
    <submittedName>
        <fullName evidence="2">Methylcobamide:CoM methyltransferase</fullName>
    </submittedName>
</protein>
<dbReference type="AlphaFoldDB" id="A0A0D0ZY85"/>
<gene>
    <name evidence="2" type="ORF">N495_07815</name>
</gene>
<dbReference type="GO" id="GO:0004853">
    <property type="term" value="F:uroporphyrinogen decarboxylase activity"/>
    <property type="evidence" value="ECO:0007669"/>
    <property type="project" value="InterPro"/>
</dbReference>
<dbReference type="GO" id="GO:0008168">
    <property type="term" value="F:methyltransferase activity"/>
    <property type="evidence" value="ECO:0007669"/>
    <property type="project" value="UniProtKB-KW"/>
</dbReference>
<proteinExistence type="predicted"/>
<dbReference type="OrthoDB" id="2135496at2"/>
<dbReference type="Proteomes" id="UP000032250">
    <property type="component" value="Unassembled WGS sequence"/>
</dbReference>
<evidence type="ECO:0000313" key="3">
    <source>
        <dbReference type="Proteomes" id="UP000032250"/>
    </source>
</evidence>
<reference evidence="2 3" key="1">
    <citation type="submission" date="2014-06" db="EMBL/GenBank/DDBJ databases">
        <title>Genome characterization of distinct group I Clostridium botulinum lineages.</title>
        <authorList>
            <person name="Giordani F."/>
            <person name="Anselmo A."/>
            <person name="Fillo S."/>
            <person name="Palozzi A.M."/>
            <person name="Fortunato A."/>
            <person name="Gentile B."/>
            <person name="Ciammaruconi A."/>
            <person name="Anniballi F."/>
            <person name="De Medici D."/>
            <person name="Lista F."/>
        </authorList>
    </citation>
    <scope>NUCLEOTIDE SEQUENCE [LARGE SCALE GENOMIC DNA]</scope>
    <source>
        <strain evidence="2 3">B2 450</strain>
    </source>
</reference>
<evidence type="ECO:0000259" key="1">
    <source>
        <dbReference type="Pfam" id="PF01208"/>
    </source>
</evidence>
<dbReference type="RefSeq" id="WP_042385182.1">
    <property type="nucleotide sequence ID" value="NZ_JXSU01000007.1"/>
</dbReference>
<evidence type="ECO:0000313" key="2">
    <source>
        <dbReference type="EMBL" id="KIS23503.1"/>
    </source>
</evidence>
<comment type="caution">
    <text evidence="2">The sequence shown here is derived from an EMBL/GenBank/DDBJ whole genome shotgun (WGS) entry which is preliminary data.</text>
</comment>
<dbReference type="Pfam" id="PF01208">
    <property type="entry name" value="URO-D"/>
    <property type="match status" value="1"/>
</dbReference>
<dbReference type="EMBL" id="JXSU01000007">
    <property type="protein sequence ID" value="KIS23503.1"/>
    <property type="molecule type" value="Genomic_DNA"/>
</dbReference>
<dbReference type="Gene3D" id="3.20.20.210">
    <property type="match status" value="1"/>
</dbReference>
<keyword evidence="2" id="KW-0808">Transferase</keyword>
<dbReference type="InterPro" id="IPR038071">
    <property type="entry name" value="UROD/MetE-like_sf"/>
</dbReference>
<sequence length="290" mass="32520">MDYDVNFKCVLDTGEEIPKEAVKMAGVKFPDVHKNAKDMAVLSKSIREYNEDLFSIVPFCMTVEAEALGGEINLGDEKAGPRVSTYTFKSIEDIKGLKEIDFETKRMGEVLKSVEILKKEGETVIMDVQGPFTIISSLIDPRIFYKAVRKNKDEVERLMEIVEKSSVEFIKEGVKRGVDIISFGDSAGTLDILGPKMYKELGGKYTYNVLKEAKNYLEDSIIHLCGITSSSLDRAGFIKSNPIEVPEGITYGQALNYIIKENKDVKILGHNCLRKTAKPMNKSVVWEIKL</sequence>
<dbReference type="HOGENOM" id="CLU_040933_2_1_9"/>
<dbReference type="PATRIC" id="fig|1379739.3.peg.1908"/>
<dbReference type="GO" id="GO:0006779">
    <property type="term" value="P:porphyrin-containing compound biosynthetic process"/>
    <property type="evidence" value="ECO:0007669"/>
    <property type="project" value="InterPro"/>
</dbReference>